<evidence type="ECO:0000313" key="7">
    <source>
        <dbReference type="EMBL" id="WPU92838.1"/>
    </source>
</evidence>
<comment type="similarity">
    <text evidence="2">Belongs to the glycosyl hydrolase 20 family.</text>
</comment>
<sequence>MKKHLTIACIILTGMFFTRLQAQPVKQVRYNIIPYPAILKPAKGYFNINSHTAVVARPGAEIFNNELVFLQNVIGNYFDGESSPLKKATGGNNIIVQYDASIGAEAYKLSISTRSIVISAKEPAGVFYAAETLRQLIPTDRRNDGSSSIPVPAAEIADRPAFKWRGMMLDVARSFLSMDYLKKMVDMMAMYKLNKLHLHLTDDQGWRIEIKKYPDLALKSGWREFIDIDSNGMKAFAQTGNTDFKIDPQHLKQVNGKTLYGGFYTQEEMKGFINYAAERHVEIIPEIDMPGHMMAAEMIYPHLTCDTVVKFTNGFSNPICPCNPAVLAFAKDIFTEIAALFPSRYIHIGGDEVEKSHWETSPVSQAFMKTKGFHSTAQLQSYFNNYILDFFRTKGKILIGWDEIVDGGIDSSATVMYWRPWAPDAPRRAAANGNKLIMSPDGPLYFDAPPEGNALFSVYHYNPLDTIYNLNKDEQSRVMGVQANLWSELLPSEKRADYLLMPRMTALAELGWTYRPLYNTYLQRLNIHYLRWNALKINYKIPDPENIVENHVFVKHTSFFQPARPHFIIRYTTDGSQPTVKSRAMHKAIKISHTLDLKLATFTLAGRQGDVYTLHFKRVSYKEAIEKTIAEAGLRGSLFRGKFKLTTSIKQEPDSVFNIRAFEISAPLKGPSYAIKFNGFIKVPETAIYTFALTCDDGGVLYIGEDEVINNDGMHSESEKAGQAALKKGMHPIRLNYIQGDGNSHLELKYSTGTGPLKPIPVSWLSN</sequence>
<dbReference type="PANTHER" id="PTHR22600:SF57">
    <property type="entry name" value="BETA-N-ACETYLHEXOSAMINIDASE"/>
    <property type="match status" value="1"/>
</dbReference>
<protein>
    <recommendedName>
        <fullName evidence="3">beta-N-acetylhexosaminidase</fullName>
        <ecNumber evidence="3">3.2.1.52</ecNumber>
    </recommendedName>
</protein>
<name>A0ABZ0TKY7_9SPHI</name>
<keyword evidence="8" id="KW-1185">Reference proteome</keyword>
<evidence type="ECO:0000259" key="6">
    <source>
        <dbReference type="PROSITE" id="PS51820"/>
    </source>
</evidence>
<dbReference type="SUPFAM" id="SSF55545">
    <property type="entry name" value="beta-N-acetylhexosaminidase-like domain"/>
    <property type="match status" value="1"/>
</dbReference>
<dbReference type="PRINTS" id="PR00738">
    <property type="entry name" value="GLHYDRLASE20"/>
</dbReference>
<dbReference type="PROSITE" id="PS51820">
    <property type="entry name" value="PA14"/>
    <property type="match status" value="1"/>
</dbReference>
<dbReference type="InterPro" id="IPR015883">
    <property type="entry name" value="Glyco_hydro_20_cat"/>
</dbReference>
<keyword evidence="4" id="KW-0378">Hydrolase</keyword>
<dbReference type="Gene3D" id="3.90.182.10">
    <property type="entry name" value="Toxin - Anthrax Protective Antigen,domain 1"/>
    <property type="match status" value="1"/>
</dbReference>
<dbReference type="InterPro" id="IPR059177">
    <property type="entry name" value="GH29D-like_dom"/>
</dbReference>
<dbReference type="InterPro" id="IPR011658">
    <property type="entry name" value="PA14_dom"/>
</dbReference>
<dbReference type="EMBL" id="CP139558">
    <property type="protein sequence ID" value="WPU92838.1"/>
    <property type="molecule type" value="Genomic_DNA"/>
</dbReference>
<dbReference type="Pfam" id="PF07691">
    <property type="entry name" value="PA14"/>
    <property type="match status" value="1"/>
</dbReference>
<comment type="catalytic activity">
    <reaction evidence="1">
        <text>Hydrolysis of terminal non-reducing N-acetyl-D-hexosamine residues in N-acetyl-beta-D-hexosaminides.</text>
        <dbReference type="EC" id="3.2.1.52"/>
    </reaction>
</comment>
<feature type="domain" description="PA14" evidence="6">
    <location>
        <begin position="629"/>
        <end position="764"/>
    </location>
</feature>
<dbReference type="InterPro" id="IPR015882">
    <property type="entry name" value="HEX_bac_N"/>
</dbReference>
<evidence type="ECO:0000256" key="1">
    <source>
        <dbReference type="ARBA" id="ARBA00001231"/>
    </source>
</evidence>
<dbReference type="SUPFAM" id="SSF56988">
    <property type="entry name" value="Anthrax protective antigen"/>
    <property type="match status" value="1"/>
</dbReference>
<accession>A0ABZ0TKY7</accession>
<dbReference type="SMART" id="SM00758">
    <property type="entry name" value="PA14"/>
    <property type="match status" value="1"/>
</dbReference>
<evidence type="ECO:0000256" key="5">
    <source>
        <dbReference type="ARBA" id="ARBA00023295"/>
    </source>
</evidence>
<dbReference type="Proteomes" id="UP001324380">
    <property type="component" value="Chromosome"/>
</dbReference>
<dbReference type="InterPro" id="IPR037524">
    <property type="entry name" value="PA14/GLEYA"/>
</dbReference>
<evidence type="ECO:0000256" key="2">
    <source>
        <dbReference type="ARBA" id="ARBA00006285"/>
    </source>
</evidence>
<dbReference type="SUPFAM" id="SSF51445">
    <property type="entry name" value="(Trans)glycosidases"/>
    <property type="match status" value="1"/>
</dbReference>
<organism evidence="7 8">
    <name type="scientific">Mucilaginibacter sabulilitoris</name>
    <dbReference type="NCBI Taxonomy" id="1173583"/>
    <lineage>
        <taxon>Bacteria</taxon>
        <taxon>Pseudomonadati</taxon>
        <taxon>Bacteroidota</taxon>
        <taxon>Sphingobacteriia</taxon>
        <taxon>Sphingobacteriales</taxon>
        <taxon>Sphingobacteriaceae</taxon>
        <taxon>Mucilaginibacter</taxon>
    </lineage>
</organism>
<dbReference type="EC" id="3.2.1.52" evidence="3"/>
<dbReference type="Gene3D" id="3.30.379.10">
    <property type="entry name" value="Chitobiase/beta-hexosaminidase domain 2-like"/>
    <property type="match status" value="1"/>
</dbReference>
<dbReference type="PANTHER" id="PTHR22600">
    <property type="entry name" value="BETA-HEXOSAMINIDASE"/>
    <property type="match status" value="1"/>
</dbReference>
<dbReference type="InterPro" id="IPR029018">
    <property type="entry name" value="Hex-like_dom2"/>
</dbReference>
<dbReference type="Gene3D" id="3.20.20.80">
    <property type="entry name" value="Glycosidases"/>
    <property type="match status" value="1"/>
</dbReference>
<evidence type="ECO:0000313" key="8">
    <source>
        <dbReference type="Proteomes" id="UP001324380"/>
    </source>
</evidence>
<evidence type="ECO:0000256" key="4">
    <source>
        <dbReference type="ARBA" id="ARBA00022801"/>
    </source>
</evidence>
<dbReference type="CDD" id="cd06563">
    <property type="entry name" value="GH20_chitobiase-like"/>
    <property type="match status" value="1"/>
</dbReference>
<dbReference type="Pfam" id="PF02838">
    <property type="entry name" value="Glyco_hydro_20b"/>
    <property type="match status" value="1"/>
</dbReference>
<reference evidence="7 8" key="1">
    <citation type="submission" date="2023-11" db="EMBL/GenBank/DDBJ databases">
        <title>Analysis of the Genomes of Mucilaginibacter gossypii cycad 4 and M. sabulilitoris SNA2: microbes with the potential for plant growth promotion.</title>
        <authorList>
            <person name="Hirsch A.M."/>
            <person name="Humm E."/>
            <person name="Rubbi M."/>
            <person name="Del Vecchio G."/>
            <person name="Ha S.M."/>
            <person name="Pellegrini M."/>
            <person name="Gunsalus R.P."/>
        </authorList>
    </citation>
    <scope>NUCLEOTIDE SEQUENCE [LARGE SCALE GENOMIC DNA]</scope>
    <source>
        <strain evidence="7 8">SNA2</strain>
    </source>
</reference>
<dbReference type="InterPro" id="IPR017853">
    <property type="entry name" value="GH"/>
</dbReference>
<dbReference type="RefSeq" id="WP_321561998.1">
    <property type="nucleotide sequence ID" value="NZ_CP139558.1"/>
</dbReference>
<dbReference type="InterPro" id="IPR025705">
    <property type="entry name" value="Beta_hexosaminidase_sua/sub"/>
</dbReference>
<keyword evidence="5" id="KW-0326">Glycosidase</keyword>
<proteinExistence type="inferred from homology"/>
<dbReference type="Pfam" id="PF00728">
    <property type="entry name" value="Glyco_hydro_20"/>
    <property type="match status" value="1"/>
</dbReference>
<evidence type="ECO:0000256" key="3">
    <source>
        <dbReference type="ARBA" id="ARBA00012663"/>
    </source>
</evidence>
<gene>
    <name evidence="7" type="ORF">SNE25_26290</name>
</gene>
<dbReference type="Pfam" id="PF13290">
    <property type="entry name" value="CHB_HEX_C_1"/>
    <property type="match status" value="1"/>
</dbReference>